<dbReference type="InterPro" id="IPR004437">
    <property type="entry name" value="ParB/RepB/Spo0J"/>
</dbReference>
<dbReference type="EMBL" id="FZOT01000010">
    <property type="protein sequence ID" value="SNS95030.1"/>
    <property type="molecule type" value="Genomic_DNA"/>
</dbReference>
<dbReference type="OrthoDB" id="248048at2"/>
<organism evidence="4 5">
    <name type="scientific">Noviherbaspirillum humi</name>
    <dbReference type="NCBI Taxonomy" id="1688639"/>
    <lineage>
        <taxon>Bacteria</taxon>
        <taxon>Pseudomonadati</taxon>
        <taxon>Pseudomonadota</taxon>
        <taxon>Betaproteobacteria</taxon>
        <taxon>Burkholderiales</taxon>
        <taxon>Oxalobacteraceae</taxon>
        <taxon>Noviherbaspirillum</taxon>
    </lineage>
</organism>
<dbReference type="Proteomes" id="UP000198284">
    <property type="component" value="Unassembled WGS sequence"/>
</dbReference>
<dbReference type="AlphaFoldDB" id="A0A239IMY1"/>
<dbReference type="InterPro" id="IPR003115">
    <property type="entry name" value="ParB_N"/>
</dbReference>
<name>A0A239IMY1_9BURK</name>
<evidence type="ECO:0000313" key="4">
    <source>
        <dbReference type="EMBL" id="SNS95030.1"/>
    </source>
</evidence>
<feature type="domain" description="ParB-like N-terminal" evidence="3">
    <location>
        <begin position="65"/>
        <end position="154"/>
    </location>
</feature>
<evidence type="ECO:0000256" key="2">
    <source>
        <dbReference type="SAM" id="Coils"/>
    </source>
</evidence>
<dbReference type="NCBIfam" id="TIGR00180">
    <property type="entry name" value="parB_part"/>
    <property type="match status" value="1"/>
</dbReference>
<dbReference type="SMART" id="SM00470">
    <property type="entry name" value="ParB"/>
    <property type="match status" value="1"/>
</dbReference>
<keyword evidence="2" id="KW-0175">Coiled coil</keyword>
<dbReference type="SUPFAM" id="SSF110849">
    <property type="entry name" value="ParB/Sulfiredoxin"/>
    <property type="match status" value="1"/>
</dbReference>
<evidence type="ECO:0000256" key="1">
    <source>
        <dbReference type="ARBA" id="ARBA00006295"/>
    </source>
</evidence>
<dbReference type="SUPFAM" id="SSF109709">
    <property type="entry name" value="KorB DNA-binding domain-like"/>
    <property type="match status" value="1"/>
</dbReference>
<accession>A0A239IMY1</accession>
<proteinExistence type="inferred from homology"/>
<evidence type="ECO:0000313" key="5">
    <source>
        <dbReference type="Proteomes" id="UP000198284"/>
    </source>
</evidence>
<reference evidence="4 5" key="1">
    <citation type="submission" date="2017-06" db="EMBL/GenBank/DDBJ databases">
        <authorList>
            <person name="Kim H.J."/>
            <person name="Triplett B.A."/>
        </authorList>
    </citation>
    <scope>NUCLEOTIDE SEQUENCE [LARGE SCALE GENOMIC DNA]</scope>
    <source>
        <strain evidence="4 5">U15</strain>
    </source>
</reference>
<dbReference type="Gene3D" id="1.10.10.2830">
    <property type="match status" value="1"/>
</dbReference>
<keyword evidence="5" id="KW-1185">Reference proteome</keyword>
<protein>
    <submittedName>
        <fullName evidence="4">Chromosome partitioning protein, ParB family</fullName>
    </submittedName>
</protein>
<gene>
    <name evidence="4" type="ORF">SAMN06265795_11039</name>
</gene>
<dbReference type="RefSeq" id="WP_089400112.1">
    <property type="nucleotide sequence ID" value="NZ_FZOT01000010.1"/>
</dbReference>
<dbReference type="InterPro" id="IPR036086">
    <property type="entry name" value="ParB/Sulfiredoxin_sf"/>
</dbReference>
<dbReference type="PANTHER" id="PTHR33375:SF1">
    <property type="entry name" value="CHROMOSOME-PARTITIONING PROTEIN PARB-RELATED"/>
    <property type="match status" value="1"/>
</dbReference>
<dbReference type="PANTHER" id="PTHR33375">
    <property type="entry name" value="CHROMOSOME-PARTITIONING PROTEIN PARB-RELATED"/>
    <property type="match status" value="1"/>
</dbReference>
<comment type="similarity">
    <text evidence="1">Belongs to the ParB family.</text>
</comment>
<dbReference type="Gene3D" id="3.90.1530.10">
    <property type="entry name" value="Conserved hypothetical protein from pyrococcus furiosus pfu- 392566-001, ParB domain"/>
    <property type="match status" value="1"/>
</dbReference>
<dbReference type="GO" id="GO:0003677">
    <property type="term" value="F:DNA binding"/>
    <property type="evidence" value="ECO:0007669"/>
    <property type="project" value="InterPro"/>
</dbReference>
<dbReference type="InterPro" id="IPR050336">
    <property type="entry name" value="Chromosome_partition/occlusion"/>
</dbReference>
<dbReference type="Pfam" id="PF02195">
    <property type="entry name" value="ParB_N"/>
    <property type="match status" value="1"/>
</dbReference>
<sequence length="325" mass="35746">MSIYDKLGAKTAGVKARSIEKPAEKSVKTAPAMFLNATQRMDAAEARAEELEKRLKEAEAKASSLEIALSELHEIEGRRRKLTAEEYQELRENLRQNELVTPITVRQRESGGYEIISGHNRVAVFRDLGRESIPAVVRNTDKEQADVNAFYANLLQPHLPDYEKYLGFCMLRSRRGDLSHEELADMAGISRQQVSRLMAFAELPAEAVHLLNEHPAAIGANAAQALAAAAKSGHAQRVVEAVSKVISGELDQARAVKFAGAGEMPTKPAKLEPVRIKVGKAVYCDVRRNDRTIRLDFKSPEMAEAAHDAIRNVLEALAKGMKGGD</sequence>
<dbReference type="GO" id="GO:0007059">
    <property type="term" value="P:chromosome segregation"/>
    <property type="evidence" value="ECO:0007669"/>
    <property type="project" value="TreeGrafter"/>
</dbReference>
<evidence type="ECO:0000259" key="3">
    <source>
        <dbReference type="SMART" id="SM00470"/>
    </source>
</evidence>
<dbReference type="GO" id="GO:0005694">
    <property type="term" value="C:chromosome"/>
    <property type="evidence" value="ECO:0007669"/>
    <property type="project" value="TreeGrafter"/>
</dbReference>
<feature type="coiled-coil region" evidence="2">
    <location>
        <begin position="34"/>
        <end position="85"/>
    </location>
</feature>